<sequence>MANSVEFELWAPYNPEAALVGDFLADQSIEMKKGDDGYFRISVDLEDGCYPYKFRVRSKSFFIEGDDWVEVIDPYAKEVDETAQMAIARIKDGNFIIDDYVWQHDQVDLPATNQLVIYEMLVQDFAPEETVKGAKDGQSGSFKSVTDKLDYLQSLGINALELMPVQSCPMEIGWGYNLRHYFALRSSYGKPSDLKRLIDECHARSISVILDIVLNHSESESPLTAIDYDYWYRRDPKDPDNSWGPEFDYEHYDDNYDRYPARDFMRDMVNFWITEYHFDGLRFDAVKQLDNAEFLSWIVDQAGIAAKPKPLFTAGEHIPEKPEISGLEGPVDSSWRVSFHYNFLDLIFQEQSGIELVKTLIDPTQQGFQGTSNVINYLISHDQDRLMAHLADANIFDEAAFKRAKFGAALVLTAMGIPMIWMGEEFGEYKHKTLEPAPLDWALLDNSENEGLLKYYQGLIALRKQNSALRSDNISVFHENGDDNVIGYLRWHEMGAQVAVIANCSDNYIADYSVSDLPQDGTWHEWTKNYDLEIKKGQVTLDLPEYEAQVLVWNPQ</sequence>
<dbReference type="InterPro" id="IPR006047">
    <property type="entry name" value="GH13_cat_dom"/>
</dbReference>
<dbReference type="GO" id="GO:0003844">
    <property type="term" value="F:1,4-alpha-glucan branching enzyme activity"/>
    <property type="evidence" value="ECO:0007669"/>
    <property type="project" value="InterPro"/>
</dbReference>
<dbReference type="GO" id="GO:0004553">
    <property type="term" value="F:hydrolase activity, hydrolyzing O-glycosyl compounds"/>
    <property type="evidence" value="ECO:0007669"/>
    <property type="project" value="InterPro"/>
</dbReference>
<dbReference type="SUPFAM" id="SSF51011">
    <property type="entry name" value="Glycosyl hydrolase domain"/>
    <property type="match status" value="1"/>
</dbReference>
<evidence type="ECO:0000256" key="1">
    <source>
        <dbReference type="ARBA" id="ARBA00008061"/>
    </source>
</evidence>
<gene>
    <name evidence="4" type="ORF">DCF15_21865</name>
</gene>
<dbReference type="SUPFAM" id="SSF81296">
    <property type="entry name" value="E set domains"/>
    <property type="match status" value="1"/>
</dbReference>
<evidence type="ECO:0000313" key="4">
    <source>
        <dbReference type="EMBL" id="PZO44824.1"/>
    </source>
</evidence>
<dbReference type="PIRSF" id="PIRSF000463">
    <property type="entry name" value="GlgB"/>
    <property type="match status" value="1"/>
</dbReference>
<dbReference type="InterPro" id="IPR017853">
    <property type="entry name" value="GH"/>
</dbReference>
<dbReference type="GO" id="GO:0005978">
    <property type="term" value="P:glycogen biosynthetic process"/>
    <property type="evidence" value="ECO:0007669"/>
    <property type="project" value="InterPro"/>
</dbReference>
<dbReference type="Proteomes" id="UP000249794">
    <property type="component" value="Unassembled WGS sequence"/>
</dbReference>
<dbReference type="InterPro" id="IPR006048">
    <property type="entry name" value="A-amylase/branching_C"/>
</dbReference>
<feature type="active site" description="Nucleophile" evidence="2">
    <location>
        <position position="284"/>
    </location>
</feature>
<dbReference type="InterPro" id="IPR013780">
    <property type="entry name" value="Glyco_hydro_b"/>
</dbReference>
<dbReference type="Gene3D" id="2.60.40.1180">
    <property type="entry name" value="Golgi alpha-mannosidase II"/>
    <property type="match status" value="1"/>
</dbReference>
<dbReference type="SMART" id="SM00642">
    <property type="entry name" value="Aamy"/>
    <property type="match status" value="1"/>
</dbReference>
<dbReference type="AlphaFoldDB" id="A0A2W4WI69"/>
<proteinExistence type="inferred from homology"/>
<organism evidence="4 5">
    <name type="scientific">Phormidesmis priestleyi</name>
    <dbReference type="NCBI Taxonomy" id="268141"/>
    <lineage>
        <taxon>Bacteria</taxon>
        <taxon>Bacillati</taxon>
        <taxon>Cyanobacteriota</taxon>
        <taxon>Cyanophyceae</taxon>
        <taxon>Leptolyngbyales</taxon>
        <taxon>Leptolyngbyaceae</taxon>
        <taxon>Phormidesmis</taxon>
    </lineage>
</organism>
<dbReference type="InterPro" id="IPR014756">
    <property type="entry name" value="Ig_E-set"/>
</dbReference>
<dbReference type="GO" id="GO:0043169">
    <property type="term" value="F:cation binding"/>
    <property type="evidence" value="ECO:0007669"/>
    <property type="project" value="InterPro"/>
</dbReference>
<dbReference type="PANTHER" id="PTHR43002">
    <property type="entry name" value="GLYCOGEN DEBRANCHING ENZYME"/>
    <property type="match status" value="1"/>
</dbReference>
<reference evidence="4 5" key="2">
    <citation type="submission" date="2018-06" db="EMBL/GenBank/DDBJ databases">
        <title>Metagenomic assembly of (sub)arctic Cyanobacteria and their associated microbiome from non-axenic cultures.</title>
        <authorList>
            <person name="Baurain D."/>
        </authorList>
    </citation>
    <scope>NUCLEOTIDE SEQUENCE [LARGE SCALE GENOMIC DNA]</scope>
    <source>
        <strain evidence="4">ULC027bin1</strain>
    </source>
</reference>
<evidence type="ECO:0000259" key="3">
    <source>
        <dbReference type="SMART" id="SM00642"/>
    </source>
</evidence>
<dbReference type="EMBL" id="QBMP01000372">
    <property type="protein sequence ID" value="PZO44824.1"/>
    <property type="molecule type" value="Genomic_DNA"/>
</dbReference>
<dbReference type="InterPro" id="IPR037439">
    <property type="entry name" value="Branching_enzy"/>
</dbReference>
<evidence type="ECO:0000313" key="5">
    <source>
        <dbReference type="Proteomes" id="UP000249794"/>
    </source>
</evidence>
<comment type="similarity">
    <text evidence="1">Belongs to the glycosyl hydrolase 13 family.</text>
</comment>
<dbReference type="Gene3D" id="2.60.40.10">
    <property type="entry name" value="Immunoglobulins"/>
    <property type="match status" value="1"/>
</dbReference>
<dbReference type="CDD" id="cd11350">
    <property type="entry name" value="AmyAc_4"/>
    <property type="match status" value="1"/>
</dbReference>
<protein>
    <submittedName>
        <fullName evidence="4">Alpha-amylase</fullName>
    </submittedName>
</protein>
<evidence type="ECO:0000256" key="2">
    <source>
        <dbReference type="PIRSR" id="PIRSR000463-1"/>
    </source>
</evidence>
<dbReference type="Pfam" id="PF02806">
    <property type="entry name" value="Alpha-amylase_C"/>
    <property type="match status" value="1"/>
</dbReference>
<accession>A0A2W4WI69</accession>
<feature type="domain" description="Glycosyl hydrolase family 13 catalytic" evidence="3">
    <location>
        <begin position="119"/>
        <end position="463"/>
    </location>
</feature>
<feature type="active site" description="Proton donor" evidence="2">
    <location>
        <position position="316"/>
    </location>
</feature>
<name>A0A2W4WI69_9CYAN</name>
<dbReference type="Pfam" id="PF00128">
    <property type="entry name" value="Alpha-amylase"/>
    <property type="match status" value="1"/>
</dbReference>
<dbReference type="Pfam" id="PF02922">
    <property type="entry name" value="CBM_48"/>
    <property type="match status" value="1"/>
</dbReference>
<dbReference type="InterPro" id="IPR004193">
    <property type="entry name" value="Glyco_hydro_13_N"/>
</dbReference>
<reference evidence="5" key="1">
    <citation type="submission" date="2018-04" db="EMBL/GenBank/DDBJ databases">
        <authorList>
            <person name="Cornet L."/>
        </authorList>
    </citation>
    <scope>NUCLEOTIDE SEQUENCE [LARGE SCALE GENOMIC DNA]</scope>
</reference>
<dbReference type="Gene3D" id="3.20.20.80">
    <property type="entry name" value="Glycosidases"/>
    <property type="match status" value="1"/>
</dbReference>
<comment type="caution">
    <text evidence="4">The sequence shown here is derived from an EMBL/GenBank/DDBJ whole genome shotgun (WGS) entry which is preliminary data.</text>
</comment>
<dbReference type="InterPro" id="IPR013783">
    <property type="entry name" value="Ig-like_fold"/>
</dbReference>
<dbReference type="SUPFAM" id="SSF51445">
    <property type="entry name" value="(Trans)glycosidases"/>
    <property type="match status" value="1"/>
</dbReference>